<feature type="transmembrane region" description="Helical" evidence="13">
    <location>
        <begin position="598"/>
        <end position="623"/>
    </location>
</feature>
<keyword evidence="3" id="KW-1003">Cell membrane</keyword>
<dbReference type="SMART" id="SM00382">
    <property type="entry name" value="AAA"/>
    <property type="match status" value="1"/>
</dbReference>
<evidence type="ECO:0000256" key="13">
    <source>
        <dbReference type="SAM" id="Phobius"/>
    </source>
</evidence>
<sequence length="668" mass="71723">MPVRSTPVAQVGRTFEVDVVAVSDPLIQLDHISRSYSLGEITVNALRDVSLTIQQGEFVAIMGQSGSGKSTLMNILGCLDKPSSGCYQVGGVDVATLSNDELSALRLSTFGFVFQRYQLLANYNAWQNVAMPGIYRQLPRSERQPHAMRLLEQLGMAERAEHKPSELSGGQQQRVSIARALVNGAEVILADEPTGALDSNSGTQVLELLRELNQQGVTVILITHDKDIAQQANRVISLKDGQVIDDHISVPSAAPLKKDGVEARQRVKVFPNISVLESIRIAAASLRVNLFRTLLTLLGIIIGVASVVLMIAIGEGGKADVLGRIESIGTNLLSVRPGGPNLRRGSGDIATLTLADAQAIALIPGVEAVAPERNTRATLRFGNNDYSGRIKGATPAYFTVRDWELSQGIFFTEKDVEQFASVMVIGATIRDNLFTDNEDPIGRYVLVNSTPYQVIGILQAKGADPMGGDMDDEVLIPITTARLKFFGRDYLSSITLKASSTDEVTRLEQEVLDLLLARHNKNDVMVRSTESLVEAVTEAQNTLTLLLGSIAAISLFVGGIGVMNIMLVNVSERRREIGLRIATGAKPGDILRQFNIEALVVCICGGTLGVLVGFGAALIVQYFSVSVAFTAMPALLAFATSIMVGLIFGYIPARKAASLSPITALAEE</sequence>
<evidence type="ECO:0000256" key="7">
    <source>
        <dbReference type="ARBA" id="ARBA00022840"/>
    </source>
</evidence>
<keyword evidence="6" id="KW-0547">Nucleotide-binding</keyword>
<accession>A0ABV7HNR8</accession>
<dbReference type="Proteomes" id="UP001595548">
    <property type="component" value="Unassembled WGS sequence"/>
</dbReference>
<evidence type="ECO:0000256" key="3">
    <source>
        <dbReference type="ARBA" id="ARBA00022475"/>
    </source>
</evidence>
<evidence type="ECO:0000256" key="2">
    <source>
        <dbReference type="ARBA" id="ARBA00022448"/>
    </source>
</evidence>
<evidence type="ECO:0000256" key="10">
    <source>
        <dbReference type="ARBA" id="ARBA00023251"/>
    </source>
</evidence>
<evidence type="ECO:0000256" key="1">
    <source>
        <dbReference type="ARBA" id="ARBA00004429"/>
    </source>
</evidence>
<feature type="domain" description="ABC transporter" evidence="14">
    <location>
        <begin position="27"/>
        <end position="265"/>
    </location>
</feature>
<dbReference type="RefSeq" id="WP_382414458.1">
    <property type="nucleotide sequence ID" value="NZ_AP031500.1"/>
</dbReference>
<dbReference type="InterPro" id="IPR025857">
    <property type="entry name" value="MacB_PCD"/>
</dbReference>
<dbReference type="Gene3D" id="3.40.50.300">
    <property type="entry name" value="P-loop containing nucleotide triphosphate hydrolases"/>
    <property type="match status" value="1"/>
</dbReference>
<dbReference type="Pfam" id="PF00005">
    <property type="entry name" value="ABC_tran"/>
    <property type="match status" value="1"/>
</dbReference>
<dbReference type="InterPro" id="IPR003838">
    <property type="entry name" value="ABC3_permease_C"/>
</dbReference>
<dbReference type="InterPro" id="IPR017871">
    <property type="entry name" value="ABC_transporter-like_CS"/>
</dbReference>
<keyword evidence="2" id="KW-0813">Transport</keyword>
<organism evidence="15 16">
    <name type="scientific">Gilvimarinus japonicus</name>
    <dbReference type="NCBI Taxonomy" id="1796469"/>
    <lineage>
        <taxon>Bacteria</taxon>
        <taxon>Pseudomonadati</taxon>
        <taxon>Pseudomonadota</taxon>
        <taxon>Gammaproteobacteria</taxon>
        <taxon>Cellvibrionales</taxon>
        <taxon>Cellvibrionaceae</taxon>
        <taxon>Gilvimarinus</taxon>
    </lineage>
</organism>
<evidence type="ECO:0000259" key="14">
    <source>
        <dbReference type="PROSITE" id="PS50893"/>
    </source>
</evidence>
<dbReference type="InterPro" id="IPR017911">
    <property type="entry name" value="MacB-like_ATP-bd"/>
</dbReference>
<dbReference type="CDD" id="cd03255">
    <property type="entry name" value="ABC_MJ0796_LolCDE_FtsE"/>
    <property type="match status" value="1"/>
</dbReference>
<dbReference type="PROSITE" id="PS00211">
    <property type="entry name" value="ABC_TRANSPORTER_1"/>
    <property type="match status" value="1"/>
</dbReference>
<proteinExistence type="inferred from homology"/>
<dbReference type="PANTHER" id="PTHR30572">
    <property type="entry name" value="MEMBRANE COMPONENT OF TRANSPORTER-RELATED"/>
    <property type="match status" value="1"/>
</dbReference>
<dbReference type="InterPro" id="IPR027417">
    <property type="entry name" value="P-loop_NTPase"/>
</dbReference>
<feature type="transmembrane region" description="Helical" evidence="13">
    <location>
        <begin position="294"/>
        <end position="314"/>
    </location>
</feature>
<evidence type="ECO:0000256" key="8">
    <source>
        <dbReference type="ARBA" id="ARBA00022989"/>
    </source>
</evidence>
<dbReference type="PROSITE" id="PS50893">
    <property type="entry name" value="ABC_TRANSPORTER_2"/>
    <property type="match status" value="1"/>
</dbReference>
<gene>
    <name evidence="15" type="ORF">ACFOEB_03630</name>
</gene>
<evidence type="ECO:0000256" key="5">
    <source>
        <dbReference type="ARBA" id="ARBA00022692"/>
    </source>
</evidence>
<evidence type="ECO:0000256" key="6">
    <source>
        <dbReference type="ARBA" id="ARBA00022741"/>
    </source>
</evidence>
<dbReference type="SUPFAM" id="SSF52540">
    <property type="entry name" value="P-loop containing nucleoside triphosphate hydrolases"/>
    <property type="match status" value="1"/>
</dbReference>
<reference evidence="16" key="1">
    <citation type="journal article" date="2019" name="Int. J. Syst. Evol. Microbiol.">
        <title>The Global Catalogue of Microorganisms (GCM) 10K type strain sequencing project: providing services to taxonomists for standard genome sequencing and annotation.</title>
        <authorList>
            <consortium name="The Broad Institute Genomics Platform"/>
            <consortium name="The Broad Institute Genome Sequencing Center for Infectious Disease"/>
            <person name="Wu L."/>
            <person name="Ma J."/>
        </authorList>
    </citation>
    <scope>NUCLEOTIDE SEQUENCE [LARGE SCALE GENOMIC DNA]</scope>
    <source>
        <strain evidence="16">KCTC 52141</strain>
    </source>
</reference>
<keyword evidence="16" id="KW-1185">Reference proteome</keyword>
<evidence type="ECO:0000313" key="15">
    <source>
        <dbReference type="EMBL" id="MFC3154281.1"/>
    </source>
</evidence>
<dbReference type="InterPro" id="IPR003439">
    <property type="entry name" value="ABC_transporter-like_ATP-bd"/>
</dbReference>
<comment type="similarity">
    <text evidence="11">Belongs to the ABC-4 integral membrane protein family.</text>
</comment>
<dbReference type="PANTHER" id="PTHR30572:SF4">
    <property type="entry name" value="ABC TRANSPORTER PERMEASE YTRF"/>
    <property type="match status" value="1"/>
</dbReference>
<protein>
    <submittedName>
        <fullName evidence="15">MacB family efflux pump subunit</fullName>
    </submittedName>
</protein>
<evidence type="ECO:0000256" key="11">
    <source>
        <dbReference type="ARBA" id="ARBA00038076"/>
    </source>
</evidence>
<keyword evidence="5 13" id="KW-0812">Transmembrane</keyword>
<comment type="caution">
    <text evidence="15">The sequence shown here is derived from an EMBL/GenBank/DDBJ whole genome shotgun (WGS) entry which is preliminary data.</text>
</comment>
<dbReference type="Pfam" id="PF02687">
    <property type="entry name" value="FtsX"/>
    <property type="match status" value="1"/>
</dbReference>
<dbReference type="EMBL" id="JBHRTL010000004">
    <property type="protein sequence ID" value="MFC3154281.1"/>
    <property type="molecule type" value="Genomic_DNA"/>
</dbReference>
<dbReference type="Pfam" id="PF12704">
    <property type="entry name" value="MacB_PCD"/>
    <property type="match status" value="1"/>
</dbReference>
<keyword evidence="10" id="KW-0046">Antibiotic resistance</keyword>
<feature type="transmembrane region" description="Helical" evidence="13">
    <location>
        <begin position="545"/>
        <end position="570"/>
    </location>
</feature>
<feature type="transmembrane region" description="Helical" evidence="13">
    <location>
        <begin position="629"/>
        <end position="651"/>
    </location>
</feature>
<keyword evidence="4" id="KW-0997">Cell inner membrane</keyword>
<evidence type="ECO:0000256" key="9">
    <source>
        <dbReference type="ARBA" id="ARBA00023136"/>
    </source>
</evidence>
<name>A0ABV7HNR8_9GAMM</name>
<evidence type="ECO:0000256" key="12">
    <source>
        <dbReference type="ARBA" id="ARBA00038388"/>
    </source>
</evidence>
<dbReference type="InterPro" id="IPR003593">
    <property type="entry name" value="AAA+_ATPase"/>
</dbReference>
<comment type="subcellular location">
    <subcellularLocation>
        <location evidence="1">Cell inner membrane</location>
        <topology evidence="1">Multi-pass membrane protein</topology>
    </subcellularLocation>
</comment>
<evidence type="ECO:0000313" key="16">
    <source>
        <dbReference type="Proteomes" id="UP001595548"/>
    </source>
</evidence>
<keyword evidence="8 13" id="KW-1133">Transmembrane helix</keyword>
<keyword evidence="9 13" id="KW-0472">Membrane</keyword>
<comment type="similarity">
    <text evidence="12">Belongs to the ABC transporter superfamily. Macrolide exporter (TC 3.A.1.122) family.</text>
</comment>
<dbReference type="InterPro" id="IPR050250">
    <property type="entry name" value="Macrolide_Exporter_MacB"/>
</dbReference>
<evidence type="ECO:0000256" key="4">
    <source>
        <dbReference type="ARBA" id="ARBA00022519"/>
    </source>
</evidence>
<keyword evidence="7" id="KW-0067">ATP-binding</keyword>